<proteinExistence type="inferred from homology"/>
<evidence type="ECO:0000313" key="21">
    <source>
        <dbReference type="EMBL" id="KAG6535873.1"/>
    </source>
</evidence>
<evidence type="ECO:0000256" key="1">
    <source>
        <dbReference type="ARBA" id="ARBA00004162"/>
    </source>
</evidence>
<evidence type="ECO:0000256" key="2">
    <source>
        <dbReference type="ARBA" id="ARBA00008684"/>
    </source>
</evidence>
<evidence type="ECO:0000256" key="10">
    <source>
        <dbReference type="ARBA" id="ARBA00022777"/>
    </source>
</evidence>
<dbReference type="CDD" id="cd14066">
    <property type="entry name" value="STKc_IRAK"/>
    <property type="match status" value="1"/>
</dbReference>
<dbReference type="PROSITE" id="PS50011">
    <property type="entry name" value="PROTEIN_KINASE_DOM"/>
    <property type="match status" value="1"/>
</dbReference>
<keyword evidence="13 18" id="KW-0472">Membrane</keyword>
<dbReference type="InterPro" id="IPR001611">
    <property type="entry name" value="Leu-rich_rpt"/>
</dbReference>
<evidence type="ECO:0000256" key="3">
    <source>
        <dbReference type="ARBA" id="ARBA00022475"/>
    </source>
</evidence>
<dbReference type="EMBL" id="JACMSC010000001">
    <property type="protein sequence ID" value="KAG6535873.1"/>
    <property type="molecule type" value="Genomic_DNA"/>
</dbReference>
<dbReference type="PANTHER" id="PTHR47986:SF1">
    <property type="entry name" value="OS04G0685900 PROTEIN"/>
    <property type="match status" value="1"/>
</dbReference>
<feature type="domain" description="Protein kinase" evidence="20">
    <location>
        <begin position="520"/>
        <end position="800"/>
    </location>
</feature>
<dbReference type="FunFam" id="3.30.200.20:FF:000226">
    <property type="entry name" value="receptor protein kinase TMK1"/>
    <property type="match status" value="1"/>
</dbReference>
<dbReference type="InterPro" id="IPR000719">
    <property type="entry name" value="Prot_kinase_dom"/>
</dbReference>
<keyword evidence="14" id="KW-1015">Disulfide bond</keyword>
<evidence type="ECO:0000256" key="19">
    <source>
        <dbReference type="SAM" id="SignalP"/>
    </source>
</evidence>
<sequence>MGRRNPMRILLLCLLLAALAAAARGTTDPGDYEILDEFRKGLTNAELLGWPDDNQDPCGTQRWQFVFCSGSRVTQIQSKNLGLNGSLPADFNKLSMLENIGLQGNQLQGPLPTFKGLSRLRFAFLGSNQFDSIPADFFVGLDSLQEISLDNNPLNKKSTGWILPPDLANSAMLVNLSLSHCNVIGPLPDFLGDMHSLSLLRLSSNSLTGKIPASFSDLPLHTLWLDNNKLVGEVPFDLANSPKLQSLHLGNNDFMGPIPNVSFVDFTYSGNSFCQSVPGAPCPPEVSALLDFLDGVGYPQNLLVSWSTNNSCTALGITCSGGKVSVINLPNYHLNGTISPSLGNLDALSQIFLQGNNLTGTIPSSLTKLKSLKLLNLSSNSISPPFPEFSSAVTVILDGNKSSVTPGSSGGSSSSRSKTLVIVVPIIAVILVTVIVILFLFYSKKWKKYSSPPFSLVPHPRDSPDAHGLIKIATANNADNRAADRELFRINNSDDTDAHLIEAGNLVISIQVLRAATRNFAPENVLGRGGFGIVYKGELHDGTMIAVKRTESSVLSNKAWDEFKAEIAVLSRVRHRHLVSILGYSAEENEMLLVYEYMPQGALSKHLFHWKKERLEPLTWKKRLNIALDIARGLEYLHRFANQCFIHRDFKSSNILLSDDYRAKISDFGLAKLAPDEKHSLATKLAGTFGYLAPEYATTGKVTVKVDVFSFGIVLMELLTGLMALDETRSEPTRYLLAWFRSRMSIKENLKEIIDPVITITDDTFNNICIIAELAGQCAAEDPRRRPDMCHAVGVLAPLVEKWKPEDGDEDEFWGIDIGKQLMEIPARQVKKTEYNALLSLASIVRLAMSEKRECGHNYGECERRRIYRRIIACILFLITLVLLIVLIVWLVLRPTKPRFYLQDSSLVQLNLTADAAILTSVLQVTISPCNPNDRIGIFYNRLVVYARYHSQQITTSTVLPAVYLAPNEQVIWSPFLWGNSVPLDPNLAVALCQDKKAGYVLLSVVVDGRLRWKVGTWISGWYHLHVNCPLFLVRKAGFDDYWWFQQSTQCLVDV</sequence>
<keyword evidence="8" id="KW-0677">Repeat</keyword>
<dbReference type="GO" id="GO:0005524">
    <property type="term" value="F:ATP binding"/>
    <property type="evidence" value="ECO:0007669"/>
    <property type="project" value="UniProtKB-UniRule"/>
</dbReference>
<dbReference type="InterPro" id="IPR008271">
    <property type="entry name" value="Ser/Thr_kinase_AS"/>
</dbReference>
<comment type="caution">
    <text evidence="21">The sequence shown here is derived from an EMBL/GenBank/DDBJ whole genome shotgun (WGS) entry which is preliminary data.</text>
</comment>
<keyword evidence="16" id="KW-0325">Glycoprotein</keyword>
<dbReference type="Gene3D" id="3.80.10.10">
    <property type="entry name" value="Ribonuclease Inhibitor"/>
    <property type="match status" value="2"/>
</dbReference>
<keyword evidence="6 18" id="KW-0812">Transmembrane</keyword>
<dbReference type="AlphaFoldDB" id="A0A8J5I552"/>
<feature type="signal peptide" evidence="19">
    <location>
        <begin position="1"/>
        <end position="22"/>
    </location>
</feature>
<evidence type="ECO:0000256" key="7">
    <source>
        <dbReference type="ARBA" id="ARBA00022729"/>
    </source>
</evidence>
<comment type="subcellular location">
    <subcellularLocation>
        <location evidence="1">Cell membrane</location>
        <topology evidence="1">Single-pass membrane protein</topology>
    </subcellularLocation>
</comment>
<evidence type="ECO:0000256" key="17">
    <source>
        <dbReference type="PROSITE-ProRule" id="PRU10141"/>
    </source>
</evidence>
<evidence type="ECO:0000256" key="16">
    <source>
        <dbReference type="ARBA" id="ARBA00023180"/>
    </source>
</evidence>
<protein>
    <recommendedName>
        <fullName evidence="20">Protein kinase domain-containing protein</fullName>
    </recommendedName>
</protein>
<evidence type="ECO:0000256" key="6">
    <source>
        <dbReference type="ARBA" id="ARBA00022692"/>
    </source>
</evidence>
<dbReference type="InterPro" id="IPR032675">
    <property type="entry name" value="LRR_dom_sf"/>
</dbReference>
<feature type="binding site" evidence="17">
    <location>
        <position position="548"/>
    </location>
    <ligand>
        <name>ATP</name>
        <dbReference type="ChEBI" id="CHEBI:30616"/>
    </ligand>
</feature>
<feature type="transmembrane region" description="Helical" evidence="18">
    <location>
        <begin position="420"/>
        <end position="442"/>
    </location>
</feature>
<dbReference type="GO" id="GO:0005886">
    <property type="term" value="C:plasma membrane"/>
    <property type="evidence" value="ECO:0007669"/>
    <property type="project" value="UniProtKB-SubCell"/>
</dbReference>
<dbReference type="Gene3D" id="1.10.510.10">
    <property type="entry name" value="Transferase(Phosphotransferase) domain 1"/>
    <property type="match status" value="1"/>
</dbReference>
<keyword evidence="4" id="KW-0433">Leucine-rich repeat</keyword>
<evidence type="ECO:0000256" key="5">
    <source>
        <dbReference type="ARBA" id="ARBA00022679"/>
    </source>
</evidence>
<keyword evidence="12 18" id="KW-1133">Transmembrane helix</keyword>
<dbReference type="FunFam" id="1.10.510.10:FF:000468">
    <property type="entry name" value="PTI1-like tyrosine-protein kinase 3"/>
    <property type="match status" value="1"/>
</dbReference>
<evidence type="ECO:0000256" key="4">
    <source>
        <dbReference type="ARBA" id="ARBA00022614"/>
    </source>
</evidence>
<dbReference type="PROSITE" id="PS00107">
    <property type="entry name" value="PROTEIN_KINASE_ATP"/>
    <property type="match status" value="1"/>
</dbReference>
<dbReference type="InterPro" id="IPR017441">
    <property type="entry name" value="Protein_kinase_ATP_BS"/>
</dbReference>
<reference evidence="21 22" key="1">
    <citation type="submission" date="2020-08" db="EMBL/GenBank/DDBJ databases">
        <title>Plant Genome Project.</title>
        <authorList>
            <person name="Zhang R.-G."/>
        </authorList>
    </citation>
    <scope>NUCLEOTIDE SEQUENCE [LARGE SCALE GENOMIC DNA]</scope>
    <source>
        <tissue evidence="21">Rhizome</tissue>
    </source>
</reference>
<organism evidence="21 22">
    <name type="scientific">Zingiber officinale</name>
    <name type="common">Ginger</name>
    <name type="synonym">Amomum zingiber</name>
    <dbReference type="NCBI Taxonomy" id="94328"/>
    <lineage>
        <taxon>Eukaryota</taxon>
        <taxon>Viridiplantae</taxon>
        <taxon>Streptophyta</taxon>
        <taxon>Embryophyta</taxon>
        <taxon>Tracheophyta</taxon>
        <taxon>Spermatophyta</taxon>
        <taxon>Magnoliopsida</taxon>
        <taxon>Liliopsida</taxon>
        <taxon>Zingiberales</taxon>
        <taxon>Zingiberaceae</taxon>
        <taxon>Zingiber</taxon>
    </lineage>
</organism>
<keyword evidence="22" id="KW-1185">Reference proteome</keyword>
<evidence type="ECO:0000256" key="15">
    <source>
        <dbReference type="ARBA" id="ARBA00023170"/>
    </source>
</evidence>
<keyword evidence="11 17" id="KW-0067">ATP-binding</keyword>
<evidence type="ECO:0000313" key="22">
    <source>
        <dbReference type="Proteomes" id="UP000734854"/>
    </source>
</evidence>
<dbReference type="Pfam" id="PF00560">
    <property type="entry name" value="LRR_1"/>
    <property type="match status" value="2"/>
</dbReference>
<evidence type="ECO:0000256" key="14">
    <source>
        <dbReference type="ARBA" id="ARBA00023157"/>
    </source>
</evidence>
<name>A0A8J5I552_ZINOF</name>
<gene>
    <name evidence="21" type="ORF">ZIOFF_000903</name>
</gene>
<dbReference type="PANTHER" id="PTHR47986">
    <property type="entry name" value="OSJNBA0070M12.3 PROTEIN"/>
    <property type="match status" value="1"/>
</dbReference>
<evidence type="ECO:0000256" key="11">
    <source>
        <dbReference type="ARBA" id="ARBA00022840"/>
    </source>
</evidence>
<dbReference type="Proteomes" id="UP000734854">
    <property type="component" value="Unassembled WGS sequence"/>
</dbReference>
<keyword evidence="7 19" id="KW-0732">Signal</keyword>
<dbReference type="Pfam" id="PF00069">
    <property type="entry name" value="Pkinase"/>
    <property type="match status" value="1"/>
</dbReference>
<keyword evidence="5" id="KW-0808">Transferase</keyword>
<accession>A0A8J5I552</accession>
<dbReference type="InterPro" id="IPR011009">
    <property type="entry name" value="Kinase-like_dom_sf"/>
</dbReference>
<comment type="similarity">
    <text evidence="2">Belongs to the protein kinase superfamily. Ser/Thr protein kinase family.</text>
</comment>
<evidence type="ECO:0000256" key="8">
    <source>
        <dbReference type="ARBA" id="ARBA00022737"/>
    </source>
</evidence>
<keyword evidence="9 17" id="KW-0547">Nucleotide-binding</keyword>
<dbReference type="GO" id="GO:0004672">
    <property type="term" value="F:protein kinase activity"/>
    <property type="evidence" value="ECO:0007669"/>
    <property type="project" value="InterPro"/>
</dbReference>
<keyword evidence="15" id="KW-0675">Receptor</keyword>
<dbReference type="SUPFAM" id="SSF52058">
    <property type="entry name" value="L domain-like"/>
    <property type="match status" value="1"/>
</dbReference>
<dbReference type="Gene3D" id="3.30.200.20">
    <property type="entry name" value="Phosphorylase Kinase, domain 1"/>
    <property type="match status" value="1"/>
</dbReference>
<dbReference type="FunFam" id="3.80.10.10:FF:000129">
    <property type="entry name" value="Leucine-rich repeat receptor-like kinase"/>
    <property type="match status" value="1"/>
</dbReference>
<feature type="transmembrane region" description="Helical" evidence="18">
    <location>
        <begin position="871"/>
        <end position="893"/>
    </location>
</feature>
<dbReference type="PROSITE" id="PS00108">
    <property type="entry name" value="PROTEIN_KINASE_ST"/>
    <property type="match status" value="1"/>
</dbReference>
<dbReference type="InterPro" id="IPR013210">
    <property type="entry name" value="LRR_N_plant-typ"/>
</dbReference>
<evidence type="ECO:0000256" key="18">
    <source>
        <dbReference type="SAM" id="Phobius"/>
    </source>
</evidence>
<keyword evidence="3" id="KW-1003">Cell membrane</keyword>
<evidence type="ECO:0000256" key="12">
    <source>
        <dbReference type="ARBA" id="ARBA00022989"/>
    </source>
</evidence>
<dbReference type="Pfam" id="PF08263">
    <property type="entry name" value="LRRNT_2"/>
    <property type="match status" value="2"/>
</dbReference>
<dbReference type="InterPro" id="IPR052422">
    <property type="entry name" value="Auxin_Ser/Thr_Kinase"/>
</dbReference>
<keyword evidence="10" id="KW-0418">Kinase</keyword>
<evidence type="ECO:0000256" key="9">
    <source>
        <dbReference type="ARBA" id="ARBA00022741"/>
    </source>
</evidence>
<evidence type="ECO:0000259" key="20">
    <source>
        <dbReference type="PROSITE" id="PS50011"/>
    </source>
</evidence>
<feature type="chain" id="PRO_5035168548" description="Protein kinase domain-containing protein" evidence="19">
    <location>
        <begin position="23"/>
        <end position="1055"/>
    </location>
</feature>
<dbReference type="SUPFAM" id="SSF56112">
    <property type="entry name" value="Protein kinase-like (PK-like)"/>
    <property type="match status" value="1"/>
</dbReference>
<evidence type="ECO:0000256" key="13">
    <source>
        <dbReference type="ARBA" id="ARBA00023136"/>
    </source>
</evidence>
<dbReference type="FunFam" id="3.80.10.10:FF:000383">
    <property type="entry name" value="Leucine-rich repeat receptor protein kinase EMS1"/>
    <property type="match status" value="1"/>
</dbReference>